<accession>A0A5B7I5E5</accession>
<organism evidence="1 2">
    <name type="scientific">Portunus trituberculatus</name>
    <name type="common">Swimming crab</name>
    <name type="synonym">Neptunus trituberculatus</name>
    <dbReference type="NCBI Taxonomy" id="210409"/>
    <lineage>
        <taxon>Eukaryota</taxon>
        <taxon>Metazoa</taxon>
        <taxon>Ecdysozoa</taxon>
        <taxon>Arthropoda</taxon>
        <taxon>Crustacea</taxon>
        <taxon>Multicrustacea</taxon>
        <taxon>Malacostraca</taxon>
        <taxon>Eumalacostraca</taxon>
        <taxon>Eucarida</taxon>
        <taxon>Decapoda</taxon>
        <taxon>Pleocyemata</taxon>
        <taxon>Brachyura</taxon>
        <taxon>Eubrachyura</taxon>
        <taxon>Portunoidea</taxon>
        <taxon>Portunidae</taxon>
        <taxon>Portuninae</taxon>
        <taxon>Portunus</taxon>
    </lineage>
</organism>
<evidence type="ECO:0000313" key="2">
    <source>
        <dbReference type="Proteomes" id="UP000324222"/>
    </source>
</evidence>
<sequence length="62" mass="6772">MALRRCTSPGPAQCLPCAGRPLAWAHRHTPTGRPAHPALLHLPDTHTVTEEQTSCWIPRVGL</sequence>
<proteinExistence type="predicted"/>
<keyword evidence="2" id="KW-1185">Reference proteome</keyword>
<dbReference type="EMBL" id="VSRR010045209">
    <property type="protein sequence ID" value="MPC77176.1"/>
    <property type="molecule type" value="Genomic_DNA"/>
</dbReference>
<name>A0A5B7I5E5_PORTR</name>
<evidence type="ECO:0000313" key="1">
    <source>
        <dbReference type="EMBL" id="MPC77176.1"/>
    </source>
</evidence>
<dbReference type="AlphaFoldDB" id="A0A5B7I5E5"/>
<gene>
    <name evidence="1" type="ORF">E2C01_071623</name>
</gene>
<dbReference type="Proteomes" id="UP000324222">
    <property type="component" value="Unassembled WGS sequence"/>
</dbReference>
<comment type="caution">
    <text evidence="1">The sequence shown here is derived from an EMBL/GenBank/DDBJ whole genome shotgun (WGS) entry which is preliminary data.</text>
</comment>
<reference evidence="1 2" key="1">
    <citation type="submission" date="2019-05" db="EMBL/GenBank/DDBJ databases">
        <title>Another draft genome of Portunus trituberculatus and its Hox gene families provides insights of decapod evolution.</title>
        <authorList>
            <person name="Jeong J.-H."/>
            <person name="Song I."/>
            <person name="Kim S."/>
            <person name="Choi T."/>
            <person name="Kim D."/>
            <person name="Ryu S."/>
            <person name="Kim W."/>
        </authorList>
    </citation>
    <scope>NUCLEOTIDE SEQUENCE [LARGE SCALE GENOMIC DNA]</scope>
    <source>
        <tissue evidence="1">Muscle</tissue>
    </source>
</reference>
<protein>
    <submittedName>
        <fullName evidence="1">Uncharacterized protein</fullName>
    </submittedName>
</protein>